<sequence>MTSSEPLRPIDLLAIAAVVLIWGLNFVVMKFGLQYFTPFQLGAGRFAFACLPLLLFIRPPAVRARWLIAFGLTQGVGQFGALFLALQVGMTAALASVLMQTQVFFTALFGVLLLRERIGGPLKAGMAFAAVGLSCFAAQILMAQGAGAVTAWGLALNLLAAALWAASNILVRQAQREAVHFDPLAFVVWGSAVAPLPFLALSLLVDPPGARANWVAAPWAAWAALAVLGWLATTLAYGAWAALLRRYPASRVAPFSLAVPLVGLSAGVLLLGEQVTALQWIGAAFVLGALLSVLFGARLGALVADPARARRWGE</sequence>
<keyword evidence="2 5" id="KW-0812">Transmembrane</keyword>
<feature type="transmembrane region" description="Helical" evidence="5">
    <location>
        <begin position="126"/>
        <end position="143"/>
    </location>
</feature>
<dbReference type="EMBL" id="SMLL01000007">
    <property type="protein sequence ID" value="TFY97411.1"/>
    <property type="molecule type" value="Genomic_DNA"/>
</dbReference>
<feature type="domain" description="EamA" evidence="6">
    <location>
        <begin position="152"/>
        <end position="294"/>
    </location>
</feature>
<dbReference type="OrthoDB" id="7158585at2"/>
<dbReference type="GO" id="GO:0016020">
    <property type="term" value="C:membrane"/>
    <property type="evidence" value="ECO:0007669"/>
    <property type="project" value="UniProtKB-SubCell"/>
</dbReference>
<dbReference type="Proteomes" id="UP000297564">
    <property type="component" value="Unassembled WGS sequence"/>
</dbReference>
<reference evidence="7 8" key="1">
    <citation type="submission" date="2019-03" db="EMBL/GenBank/DDBJ databases">
        <title>Ramlibacter rhizophilus CCTCC AB2015357, whole genome shotgun sequence.</title>
        <authorList>
            <person name="Zhang X."/>
            <person name="Feng G."/>
            <person name="Zhu H."/>
        </authorList>
    </citation>
    <scope>NUCLEOTIDE SEQUENCE [LARGE SCALE GENOMIC DNA]</scope>
    <source>
        <strain evidence="7 8">CCTCC AB2015357</strain>
    </source>
</reference>
<dbReference type="InterPro" id="IPR037185">
    <property type="entry name" value="EmrE-like"/>
</dbReference>
<dbReference type="PANTHER" id="PTHR32322:SF9">
    <property type="entry name" value="AMINO-ACID METABOLITE EFFLUX PUMP-RELATED"/>
    <property type="match status" value="1"/>
</dbReference>
<keyword evidence="4 5" id="KW-0472">Membrane</keyword>
<dbReference type="InterPro" id="IPR050638">
    <property type="entry name" value="AA-Vitamin_Transporters"/>
</dbReference>
<comment type="subcellular location">
    <subcellularLocation>
        <location evidence="1">Membrane</location>
        <topology evidence="1">Multi-pass membrane protein</topology>
    </subcellularLocation>
</comment>
<feature type="transmembrane region" description="Helical" evidence="5">
    <location>
        <begin position="277"/>
        <end position="301"/>
    </location>
</feature>
<comment type="caution">
    <text evidence="7">The sequence shown here is derived from an EMBL/GenBank/DDBJ whole genome shotgun (WGS) entry which is preliminary data.</text>
</comment>
<feature type="transmembrane region" description="Helical" evidence="5">
    <location>
        <begin position="12"/>
        <end position="33"/>
    </location>
</feature>
<evidence type="ECO:0000256" key="1">
    <source>
        <dbReference type="ARBA" id="ARBA00004141"/>
    </source>
</evidence>
<dbReference type="InterPro" id="IPR000620">
    <property type="entry name" value="EamA_dom"/>
</dbReference>
<keyword evidence="3 5" id="KW-1133">Transmembrane helix</keyword>
<feature type="domain" description="EamA" evidence="6">
    <location>
        <begin position="12"/>
        <end position="134"/>
    </location>
</feature>
<evidence type="ECO:0000313" key="8">
    <source>
        <dbReference type="Proteomes" id="UP000297564"/>
    </source>
</evidence>
<accession>A0A4Z0BFF2</accession>
<feature type="transmembrane region" description="Helical" evidence="5">
    <location>
        <begin position="92"/>
        <end position="114"/>
    </location>
</feature>
<feature type="transmembrane region" description="Helical" evidence="5">
    <location>
        <begin position="217"/>
        <end position="240"/>
    </location>
</feature>
<keyword evidence="8" id="KW-1185">Reference proteome</keyword>
<feature type="transmembrane region" description="Helical" evidence="5">
    <location>
        <begin position="64"/>
        <end position="86"/>
    </location>
</feature>
<evidence type="ECO:0000256" key="5">
    <source>
        <dbReference type="SAM" id="Phobius"/>
    </source>
</evidence>
<evidence type="ECO:0000259" key="6">
    <source>
        <dbReference type="Pfam" id="PF00892"/>
    </source>
</evidence>
<evidence type="ECO:0000256" key="4">
    <source>
        <dbReference type="ARBA" id="ARBA00023136"/>
    </source>
</evidence>
<evidence type="ECO:0000256" key="2">
    <source>
        <dbReference type="ARBA" id="ARBA00022692"/>
    </source>
</evidence>
<evidence type="ECO:0000313" key="7">
    <source>
        <dbReference type="EMBL" id="TFY97411.1"/>
    </source>
</evidence>
<dbReference type="RefSeq" id="WP_135286577.1">
    <property type="nucleotide sequence ID" value="NZ_SMLL01000007.1"/>
</dbReference>
<feature type="transmembrane region" description="Helical" evidence="5">
    <location>
        <begin position="183"/>
        <end position="205"/>
    </location>
</feature>
<feature type="transmembrane region" description="Helical" evidence="5">
    <location>
        <begin position="39"/>
        <end position="57"/>
    </location>
</feature>
<dbReference type="PANTHER" id="PTHR32322">
    <property type="entry name" value="INNER MEMBRANE TRANSPORTER"/>
    <property type="match status" value="1"/>
</dbReference>
<proteinExistence type="predicted"/>
<evidence type="ECO:0000256" key="3">
    <source>
        <dbReference type="ARBA" id="ARBA00022989"/>
    </source>
</evidence>
<feature type="transmembrane region" description="Helical" evidence="5">
    <location>
        <begin position="149"/>
        <end position="171"/>
    </location>
</feature>
<feature type="transmembrane region" description="Helical" evidence="5">
    <location>
        <begin position="252"/>
        <end position="271"/>
    </location>
</feature>
<dbReference type="Pfam" id="PF00892">
    <property type="entry name" value="EamA"/>
    <property type="match status" value="2"/>
</dbReference>
<organism evidence="7 8">
    <name type="scientific">Ramlibacter rhizophilus</name>
    <dbReference type="NCBI Taxonomy" id="1781167"/>
    <lineage>
        <taxon>Bacteria</taxon>
        <taxon>Pseudomonadati</taxon>
        <taxon>Pseudomonadota</taxon>
        <taxon>Betaproteobacteria</taxon>
        <taxon>Burkholderiales</taxon>
        <taxon>Comamonadaceae</taxon>
        <taxon>Ramlibacter</taxon>
    </lineage>
</organism>
<gene>
    <name evidence="7" type="ORF">EZ242_17960</name>
</gene>
<protein>
    <submittedName>
        <fullName evidence="7">EamA family transporter</fullName>
    </submittedName>
</protein>
<dbReference type="SUPFAM" id="SSF103481">
    <property type="entry name" value="Multidrug resistance efflux transporter EmrE"/>
    <property type="match status" value="2"/>
</dbReference>
<dbReference type="AlphaFoldDB" id="A0A4Z0BFF2"/>
<name>A0A4Z0BFF2_9BURK</name>